<name>A0A9W7AD27_9STRA</name>
<reference evidence="3" key="1">
    <citation type="journal article" date="2023" name="Commun. Biol.">
        <title>Genome analysis of Parmales, the sister group of diatoms, reveals the evolutionary specialization of diatoms from phago-mixotrophs to photoautotrophs.</title>
        <authorList>
            <person name="Ban H."/>
            <person name="Sato S."/>
            <person name="Yoshikawa S."/>
            <person name="Yamada K."/>
            <person name="Nakamura Y."/>
            <person name="Ichinomiya M."/>
            <person name="Sato N."/>
            <person name="Blanc-Mathieu R."/>
            <person name="Endo H."/>
            <person name="Kuwata A."/>
            <person name="Ogata H."/>
        </authorList>
    </citation>
    <scope>NUCLEOTIDE SEQUENCE [LARGE SCALE GENOMIC DNA]</scope>
</reference>
<feature type="domain" description="Tyrosine-protein kinase ephrin type A/B receptor-like" evidence="1">
    <location>
        <begin position="130"/>
        <end position="172"/>
    </location>
</feature>
<protein>
    <recommendedName>
        <fullName evidence="1">Tyrosine-protein kinase ephrin type A/B receptor-like domain-containing protein</fullName>
    </recommendedName>
</protein>
<evidence type="ECO:0000313" key="2">
    <source>
        <dbReference type="EMBL" id="GMH67028.1"/>
    </source>
</evidence>
<evidence type="ECO:0000259" key="1">
    <source>
        <dbReference type="Pfam" id="PF07699"/>
    </source>
</evidence>
<sequence length="201" mass="21298">MSEQCLTGKYNYDLNNSCELCPKNTFSITGATSITGCKPCDKGCHSKPSSGYCEQCITSKYHDEHNNSCGLCPKNTFTISDASDIDGCAPCAAGEHSIEGSGYCQNCPEVGGDGNDGKCTCKAGETLMGTKCEPCETAKWKADIGVTSCNLCADTLKGSITEEVGSTKVGDCKCPMGTYDNEKGVCTEVEDGMDLQEIRMM</sequence>
<dbReference type="Pfam" id="PF07699">
    <property type="entry name" value="Ephrin_rec_like"/>
    <property type="match status" value="1"/>
</dbReference>
<comment type="caution">
    <text evidence="2">The sequence shown here is derived from an EMBL/GenBank/DDBJ whole genome shotgun (WGS) entry which is preliminary data.</text>
</comment>
<dbReference type="Proteomes" id="UP001162640">
    <property type="component" value="Unassembled WGS sequence"/>
</dbReference>
<dbReference type="InterPro" id="IPR011641">
    <property type="entry name" value="Tyr-kin_ephrin_A/B_rcpt-like"/>
</dbReference>
<proteinExistence type="predicted"/>
<dbReference type="SMART" id="SM01411">
    <property type="entry name" value="Ephrin_rec_like"/>
    <property type="match status" value="3"/>
</dbReference>
<dbReference type="EMBL" id="BLQM01000127">
    <property type="protein sequence ID" value="GMH67028.1"/>
    <property type="molecule type" value="Genomic_DNA"/>
</dbReference>
<dbReference type="InterPro" id="IPR009030">
    <property type="entry name" value="Growth_fac_rcpt_cys_sf"/>
</dbReference>
<organism evidence="2 3">
    <name type="scientific">Triparma laevis f. inornata</name>
    <dbReference type="NCBI Taxonomy" id="1714386"/>
    <lineage>
        <taxon>Eukaryota</taxon>
        <taxon>Sar</taxon>
        <taxon>Stramenopiles</taxon>
        <taxon>Ochrophyta</taxon>
        <taxon>Bolidophyceae</taxon>
        <taxon>Parmales</taxon>
        <taxon>Triparmaceae</taxon>
        <taxon>Triparma</taxon>
    </lineage>
</organism>
<accession>A0A9W7AD27</accession>
<gene>
    <name evidence="2" type="ORF">TL16_g04572</name>
</gene>
<dbReference type="Gene3D" id="2.10.50.10">
    <property type="entry name" value="Tumor Necrosis Factor Receptor, subunit A, domain 2"/>
    <property type="match status" value="1"/>
</dbReference>
<dbReference type="SUPFAM" id="SSF57184">
    <property type="entry name" value="Growth factor receptor domain"/>
    <property type="match status" value="1"/>
</dbReference>
<evidence type="ECO:0000313" key="3">
    <source>
        <dbReference type="Proteomes" id="UP001162640"/>
    </source>
</evidence>
<dbReference type="AlphaFoldDB" id="A0A9W7AD27"/>